<dbReference type="Proteomes" id="UP001143910">
    <property type="component" value="Unassembled WGS sequence"/>
</dbReference>
<organism evidence="1 2">
    <name type="scientific">Zarea fungicola</name>
    <dbReference type="NCBI Taxonomy" id="93591"/>
    <lineage>
        <taxon>Eukaryota</taxon>
        <taxon>Fungi</taxon>
        <taxon>Dikarya</taxon>
        <taxon>Ascomycota</taxon>
        <taxon>Pezizomycotina</taxon>
        <taxon>Sordariomycetes</taxon>
        <taxon>Hypocreomycetidae</taxon>
        <taxon>Hypocreales</taxon>
        <taxon>Cordycipitaceae</taxon>
        <taxon>Zarea</taxon>
    </lineage>
</organism>
<evidence type="ECO:0000313" key="1">
    <source>
        <dbReference type="EMBL" id="KAJ2982390.1"/>
    </source>
</evidence>
<reference evidence="1" key="1">
    <citation type="submission" date="2022-08" db="EMBL/GenBank/DDBJ databases">
        <title>Genome Sequence of Lecanicillium fungicola.</title>
        <authorList>
            <person name="Buettner E."/>
        </authorList>
    </citation>
    <scope>NUCLEOTIDE SEQUENCE</scope>
    <source>
        <strain evidence="1">Babe33</strain>
    </source>
</reference>
<protein>
    <submittedName>
        <fullName evidence="1">Uncharacterized protein</fullName>
    </submittedName>
</protein>
<keyword evidence="2" id="KW-1185">Reference proteome</keyword>
<evidence type="ECO:0000313" key="2">
    <source>
        <dbReference type="Proteomes" id="UP001143910"/>
    </source>
</evidence>
<proteinExistence type="predicted"/>
<gene>
    <name evidence="1" type="ORF">NQ176_g1419</name>
</gene>
<name>A0ACC1NTY2_9HYPO</name>
<sequence>MLSIHDPLGPSVDGGSGVHEQTTLCPQSEMTPPRTPTGPREDPAQAPQAGLVYYNFMRAFYPFQPGDSMTEPAVVVSLQEGDVVLLHSIHVNGWADGTVLLLGVCGWLPTNYCEPYSPDDCAAHLKALLNLWDLLRNVPVDNDELFENQEFLKRIIEGVRFLLERTGRLQRKSDNLRNDAIRRLRKSLLSQLSTLVKTAKRLQENHNGVAHAHEDINDIVDEMILGAFKVVAKSVHLLDAVEENRRTRAAPSPILKRQQQPPTVPSTHSSTHLRVSQHLNQKYDEVVANFSFLTDLRHWQSLSGPELAVMVRQCITSGGKLLAAVDGVCAHITRGLDLGKTRGALLENIRSLVSVTQSALAISATEGTDLVMPHENVTLLAAAAAACVKIAGECVARTKVAIQRVGDFEMELEEFDLGIDHNLLPP</sequence>
<accession>A0ACC1NTY2</accession>
<dbReference type="EMBL" id="JANJQO010000078">
    <property type="protein sequence ID" value="KAJ2982390.1"/>
    <property type="molecule type" value="Genomic_DNA"/>
</dbReference>
<comment type="caution">
    <text evidence="1">The sequence shown here is derived from an EMBL/GenBank/DDBJ whole genome shotgun (WGS) entry which is preliminary data.</text>
</comment>